<evidence type="ECO:0000313" key="1">
    <source>
        <dbReference type="EMBL" id="MBD5807363.1"/>
    </source>
</evidence>
<proteinExistence type="predicted"/>
<name>A0ABR8P9E7_9LACO</name>
<gene>
    <name evidence="1" type="ORF">DTK66_09725</name>
</gene>
<comment type="caution">
    <text evidence="1">The sequence shown here is derived from an EMBL/GenBank/DDBJ whole genome shotgun (WGS) entry which is preliminary data.</text>
</comment>
<dbReference type="EMBL" id="QORN01000046">
    <property type="protein sequence ID" value="MBD5807363.1"/>
    <property type="molecule type" value="Genomic_DNA"/>
</dbReference>
<accession>A0ABR8P9E7</accession>
<protein>
    <recommendedName>
        <fullName evidence="3">Transposase</fullName>
    </recommendedName>
</protein>
<reference evidence="1 2" key="1">
    <citation type="submission" date="2018-07" db="EMBL/GenBank/DDBJ databases">
        <title>Phylogenomic Insights into understanding Host Adaptation of Lactobacillus reuteri by a novel species, Lactobacillus spp. M31.</title>
        <authorList>
            <person name="Sharma S."/>
            <person name="Patil P."/>
            <person name="Korpole S."/>
            <person name="Patil P.B."/>
        </authorList>
    </citation>
    <scope>NUCLEOTIDE SEQUENCE [LARGE SCALE GENOMIC DNA]</scope>
    <source>
        <strain evidence="1 2">M31</strain>
    </source>
</reference>
<dbReference type="Proteomes" id="UP000704341">
    <property type="component" value="Unassembled WGS sequence"/>
</dbReference>
<evidence type="ECO:0008006" key="3">
    <source>
        <dbReference type="Google" id="ProtNLM"/>
    </source>
</evidence>
<keyword evidence="2" id="KW-1185">Reference proteome</keyword>
<organism evidence="1 2">
    <name type="scientific">Limosilactobacillus walteri</name>
    <dbReference type="NCBI Taxonomy" id="2268022"/>
    <lineage>
        <taxon>Bacteria</taxon>
        <taxon>Bacillati</taxon>
        <taxon>Bacillota</taxon>
        <taxon>Bacilli</taxon>
        <taxon>Lactobacillales</taxon>
        <taxon>Lactobacillaceae</taxon>
        <taxon>Limosilactobacillus</taxon>
    </lineage>
</organism>
<sequence>MFKKKVSPTNNNEKDISAYQKGYNRAVKDYKALEPFRKYPQRIINVTNRFIRGKMHALQDYVNGYEDAKQQLSKK</sequence>
<evidence type="ECO:0000313" key="2">
    <source>
        <dbReference type="Proteomes" id="UP000704341"/>
    </source>
</evidence>
<dbReference type="RefSeq" id="WP_153930025.1">
    <property type="nucleotide sequence ID" value="NZ_QORN01000046.1"/>
</dbReference>